<feature type="region of interest" description="Disordered" evidence="1">
    <location>
        <begin position="43"/>
        <end position="106"/>
    </location>
</feature>
<protein>
    <submittedName>
        <fullName evidence="2">Uncharacterized protein</fullName>
    </submittedName>
</protein>
<comment type="caution">
    <text evidence="2">The sequence shown here is derived from an EMBL/GenBank/DDBJ whole genome shotgun (WGS) entry which is preliminary data.</text>
</comment>
<evidence type="ECO:0000256" key="1">
    <source>
        <dbReference type="SAM" id="MobiDB-lite"/>
    </source>
</evidence>
<dbReference type="AlphaFoldDB" id="A0A9Q3HS49"/>
<name>A0A9Q3HS49_9BASI</name>
<evidence type="ECO:0000313" key="3">
    <source>
        <dbReference type="Proteomes" id="UP000765509"/>
    </source>
</evidence>
<evidence type="ECO:0000313" key="2">
    <source>
        <dbReference type="EMBL" id="MBW0515816.1"/>
    </source>
</evidence>
<reference evidence="2" key="1">
    <citation type="submission" date="2021-03" db="EMBL/GenBank/DDBJ databases">
        <title>Draft genome sequence of rust myrtle Austropuccinia psidii MF-1, a brazilian biotype.</title>
        <authorList>
            <person name="Quecine M.C."/>
            <person name="Pachon D.M.R."/>
            <person name="Bonatelli M.L."/>
            <person name="Correr F.H."/>
            <person name="Franceschini L.M."/>
            <person name="Leite T.F."/>
            <person name="Margarido G.R.A."/>
            <person name="Almeida C.A."/>
            <person name="Ferrarezi J.A."/>
            <person name="Labate C.A."/>
        </authorList>
    </citation>
    <scope>NUCLEOTIDE SEQUENCE</scope>
    <source>
        <strain evidence="2">MF-1</strain>
    </source>
</reference>
<dbReference type="EMBL" id="AVOT02024882">
    <property type="protein sequence ID" value="MBW0515816.1"/>
    <property type="molecule type" value="Genomic_DNA"/>
</dbReference>
<organism evidence="2 3">
    <name type="scientific">Austropuccinia psidii MF-1</name>
    <dbReference type="NCBI Taxonomy" id="1389203"/>
    <lineage>
        <taxon>Eukaryota</taxon>
        <taxon>Fungi</taxon>
        <taxon>Dikarya</taxon>
        <taxon>Basidiomycota</taxon>
        <taxon>Pucciniomycotina</taxon>
        <taxon>Pucciniomycetes</taxon>
        <taxon>Pucciniales</taxon>
        <taxon>Sphaerophragmiaceae</taxon>
        <taxon>Austropuccinia</taxon>
    </lineage>
</organism>
<keyword evidence="3" id="KW-1185">Reference proteome</keyword>
<accession>A0A9Q3HS49</accession>
<gene>
    <name evidence="2" type="ORF">O181_055531</name>
</gene>
<feature type="compositionally biased region" description="Polar residues" evidence="1">
    <location>
        <begin position="73"/>
        <end position="100"/>
    </location>
</feature>
<sequence length="106" mass="11765">MAGVGLYAYLLLLHKEIATGHHHKDASKQRMGHASLSRETIVHYEDEEMSPTPSETNGEPRRDNFMAHGEGTWGNSGFTHPQMLISQSMLDQSKMIQGASNKEKTG</sequence>
<proteinExistence type="predicted"/>
<dbReference type="Proteomes" id="UP000765509">
    <property type="component" value="Unassembled WGS sequence"/>
</dbReference>